<dbReference type="AlphaFoldDB" id="A0AA36H851"/>
<feature type="chain" id="PRO_5041451666" evidence="1">
    <location>
        <begin position="20"/>
        <end position="82"/>
    </location>
</feature>
<evidence type="ECO:0000313" key="3">
    <source>
        <dbReference type="Proteomes" id="UP001176961"/>
    </source>
</evidence>
<name>A0AA36H851_CYLNA</name>
<keyword evidence="3" id="KW-1185">Reference proteome</keyword>
<evidence type="ECO:0000313" key="2">
    <source>
        <dbReference type="EMBL" id="CAJ0605881.1"/>
    </source>
</evidence>
<dbReference type="EMBL" id="CATQJL010000316">
    <property type="protein sequence ID" value="CAJ0605881.1"/>
    <property type="molecule type" value="Genomic_DNA"/>
</dbReference>
<comment type="caution">
    <text evidence="2">The sequence shown here is derived from an EMBL/GenBank/DDBJ whole genome shotgun (WGS) entry which is preliminary data.</text>
</comment>
<keyword evidence="1" id="KW-0732">Signal</keyword>
<feature type="signal peptide" evidence="1">
    <location>
        <begin position="1"/>
        <end position="19"/>
    </location>
</feature>
<sequence length="82" mass="9292">MNMQCFIAFCIACIALVAGLGDNSDDTYSQFAPTNNAFYRYLRSSNGKPTFIRFGKRAKPTFIRFGRSVPTYSNFENQEQDA</sequence>
<gene>
    <name evidence="2" type="ORF">CYNAS_LOCUS17864</name>
</gene>
<accession>A0AA36H851</accession>
<organism evidence="2 3">
    <name type="scientific">Cylicocyclus nassatus</name>
    <name type="common">Nematode worm</name>
    <dbReference type="NCBI Taxonomy" id="53992"/>
    <lineage>
        <taxon>Eukaryota</taxon>
        <taxon>Metazoa</taxon>
        <taxon>Ecdysozoa</taxon>
        <taxon>Nematoda</taxon>
        <taxon>Chromadorea</taxon>
        <taxon>Rhabditida</taxon>
        <taxon>Rhabditina</taxon>
        <taxon>Rhabditomorpha</taxon>
        <taxon>Strongyloidea</taxon>
        <taxon>Strongylidae</taxon>
        <taxon>Cylicocyclus</taxon>
    </lineage>
</organism>
<protein>
    <submittedName>
        <fullName evidence="2">Uncharacterized protein</fullName>
    </submittedName>
</protein>
<evidence type="ECO:0000256" key="1">
    <source>
        <dbReference type="SAM" id="SignalP"/>
    </source>
</evidence>
<proteinExistence type="predicted"/>
<dbReference type="Proteomes" id="UP001176961">
    <property type="component" value="Unassembled WGS sequence"/>
</dbReference>
<reference evidence="2" key="1">
    <citation type="submission" date="2023-07" db="EMBL/GenBank/DDBJ databases">
        <authorList>
            <consortium name="CYATHOMIX"/>
        </authorList>
    </citation>
    <scope>NUCLEOTIDE SEQUENCE</scope>
    <source>
        <strain evidence="2">N/A</strain>
    </source>
</reference>